<evidence type="ECO:0000256" key="2">
    <source>
        <dbReference type="ARBA" id="ARBA00022771"/>
    </source>
</evidence>
<dbReference type="Gene3D" id="3.30.50.10">
    <property type="entry name" value="Erythroid Transcription Factor GATA-1, subunit A"/>
    <property type="match status" value="1"/>
</dbReference>
<dbReference type="Proteomes" id="UP001633002">
    <property type="component" value="Unassembled WGS sequence"/>
</dbReference>
<proteinExistence type="inferred from homology"/>
<evidence type="ECO:0000256" key="3">
    <source>
        <dbReference type="ARBA" id="ARBA00022833"/>
    </source>
</evidence>
<dbReference type="PROSITE" id="PS50114">
    <property type="entry name" value="GATA_ZN_FINGER_2"/>
    <property type="match status" value="1"/>
</dbReference>
<evidence type="ECO:0000256" key="4">
    <source>
        <dbReference type="ARBA" id="ARBA00023015"/>
    </source>
</evidence>
<feature type="compositionally biased region" description="Polar residues" evidence="9">
    <location>
        <begin position="392"/>
        <end position="402"/>
    </location>
</feature>
<sequence>MLQAPCYPSPVVYGQSHYKKFWLRQTETEDESPVVTAAGPQHVGSCPQKFSTLSSSFTPMAGTNTPPQGQSQGGTSSGTPNPSSSKVSLAACANSFNASRKGVSEYDLNQFEDSSEPGGVDCTLSLGTVKRDRPEPVAVSMGVSRSGSPAFGEVAQAFCNPPESTWNASETQILFNSRNYASDCTRDLYPQTSVPARQGREVVVAQSHVYCGPAGSTIEGSKTSGFPRPKKSPVYGTVEKKVVGASSADAAGAIENSNEDVYRALVVPAGRSAIGLCRSSSSWMPSLVIPEVGVQPDNKYSCETPSPFSSSMIASPLSGHSSVSGDDGRFQHRSSNILEIGGNVASSSAKTVARTCAHCNTQKTPLWRNGPNGPKSLCNACGIRFKKAGKKNNPSTGSSSELGSPLPVSPTSAKTVKRKKHSNSFQIASAGLSKHSNWGLDDGTGTGRRGYHQPPQLQCEAPHPQPWKRNRASTAVRMEMTERLTVDINDTTTTESSASEGDENETGGSSGNSSCVTWQQNQRSSVAAATALTSGAAAAATTVLQVPSASAHAFATVGASDRSPGDSFIKMNDVMSMFPYKRAAQMTTMEVDPEDSGTINAEEAALCLMKLSHGFGLRPDTGPR</sequence>
<evidence type="ECO:0000256" key="9">
    <source>
        <dbReference type="SAM" id="MobiDB-lite"/>
    </source>
</evidence>
<keyword evidence="6" id="KW-0804">Transcription</keyword>
<feature type="region of interest" description="Disordered" evidence="9">
    <location>
        <begin position="54"/>
        <end position="86"/>
    </location>
</feature>
<dbReference type="SUPFAM" id="SSF57716">
    <property type="entry name" value="Glucocorticoid receptor-like (DNA-binding domain)"/>
    <property type="match status" value="1"/>
</dbReference>
<dbReference type="PANTHER" id="PTHR46813">
    <property type="entry name" value="GATA TRANSCRIPTION FACTOR 18"/>
    <property type="match status" value="1"/>
</dbReference>
<protein>
    <recommendedName>
        <fullName evidence="10">GATA-type domain-containing protein</fullName>
    </recommendedName>
</protein>
<keyword evidence="4" id="KW-0805">Transcription regulation</keyword>
<evidence type="ECO:0000313" key="12">
    <source>
        <dbReference type="Proteomes" id="UP001633002"/>
    </source>
</evidence>
<name>A0ABD3GKI1_9MARC</name>
<feature type="compositionally biased region" description="Polar residues" evidence="9">
    <location>
        <begin position="488"/>
        <end position="498"/>
    </location>
</feature>
<comment type="similarity">
    <text evidence="7">Belongs to the type IV zinc-finger family. Class B subfamily.</text>
</comment>
<dbReference type="EMBL" id="JBJQOH010000007">
    <property type="protein sequence ID" value="KAL3679727.1"/>
    <property type="molecule type" value="Genomic_DNA"/>
</dbReference>
<dbReference type="GO" id="GO:0008270">
    <property type="term" value="F:zinc ion binding"/>
    <property type="evidence" value="ECO:0007669"/>
    <property type="project" value="UniProtKB-KW"/>
</dbReference>
<dbReference type="InterPro" id="IPR013088">
    <property type="entry name" value="Znf_NHR/GATA"/>
</dbReference>
<evidence type="ECO:0000256" key="8">
    <source>
        <dbReference type="PROSITE-ProRule" id="PRU00094"/>
    </source>
</evidence>
<feature type="region of interest" description="Disordered" evidence="9">
    <location>
        <begin position="486"/>
        <end position="518"/>
    </location>
</feature>
<keyword evidence="5" id="KW-0238">DNA-binding</keyword>
<feature type="region of interest" description="Disordered" evidence="9">
    <location>
        <begin position="389"/>
        <end position="422"/>
    </location>
</feature>
<dbReference type="Pfam" id="PF00320">
    <property type="entry name" value="GATA"/>
    <property type="match status" value="1"/>
</dbReference>
<evidence type="ECO:0000256" key="6">
    <source>
        <dbReference type="ARBA" id="ARBA00023163"/>
    </source>
</evidence>
<feature type="domain" description="GATA-type" evidence="10">
    <location>
        <begin position="350"/>
        <end position="389"/>
    </location>
</feature>
<keyword evidence="3" id="KW-0862">Zinc</keyword>
<evidence type="ECO:0000259" key="10">
    <source>
        <dbReference type="PROSITE" id="PS50114"/>
    </source>
</evidence>
<dbReference type="InterPro" id="IPR000679">
    <property type="entry name" value="Znf_GATA"/>
</dbReference>
<dbReference type="CDD" id="cd00202">
    <property type="entry name" value="ZnF_GATA"/>
    <property type="match status" value="1"/>
</dbReference>
<dbReference type="GO" id="GO:0003677">
    <property type="term" value="F:DNA binding"/>
    <property type="evidence" value="ECO:0007669"/>
    <property type="project" value="UniProtKB-KW"/>
</dbReference>
<organism evidence="11 12">
    <name type="scientific">Riccia sorocarpa</name>
    <dbReference type="NCBI Taxonomy" id="122646"/>
    <lineage>
        <taxon>Eukaryota</taxon>
        <taxon>Viridiplantae</taxon>
        <taxon>Streptophyta</taxon>
        <taxon>Embryophyta</taxon>
        <taxon>Marchantiophyta</taxon>
        <taxon>Marchantiopsida</taxon>
        <taxon>Marchantiidae</taxon>
        <taxon>Marchantiales</taxon>
        <taxon>Ricciaceae</taxon>
        <taxon>Riccia</taxon>
    </lineage>
</organism>
<comment type="caution">
    <text evidence="11">The sequence shown here is derived from an EMBL/GenBank/DDBJ whole genome shotgun (WGS) entry which is preliminary data.</text>
</comment>
<evidence type="ECO:0000256" key="5">
    <source>
        <dbReference type="ARBA" id="ARBA00023125"/>
    </source>
</evidence>
<dbReference type="PANTHER" id="PTHR46813:SF16">
    <property type="entry name" value="GATA TRANSCRIPTION FACTOR 18"/>
    <property type="match status" value="1"/>
</dbReference>
<keyword evidence="12" id="KW-1185">Reference proteome</keyword>
<evidence type="ECO:0000256" key="7">
    <source>
        <dbReference type="ARBA" id="ARBA00024019"/>
    </source>
</evidence>
<keyword evidence="1" id="KW-0479">Metal-binding</keyword>
<feature type="region of interest" description="Disordered" evidence="9">
    <location>
        <begin position="434"/>
        <end position="468"/>
    </location>
</feature>
<evidence type="ECO:0000256" key="1">
    <source>
        <dbReference type="ARBA" id="ARBA00022723"/>
    </source>
</evidence>
<accession>A0ABD3GKI1</accession>
<evidence type="ECO:0000313" key="11">
    <source>
        <dbReference type="EMBL" id="KAL3679727.1"/>
    </source>
</evidence>
<dbReference type="AlphaFoldDB" id="A0ABD3GKI1"/>
<dbReference type="PROSITE" id="PS00344">
    <property type="entry name" value="GATA_ZN_FINGER_1"/>
    <property type="match status" value="1"/>
</dbReference>
<reference evidence="11 12" key="1">
    <citation type="submission" date="2024-09" db="EMBL/GenBank/DDBJ databases">
        <title>Chromosome-scale assembly of Riccia sorocarpa.</title>
        <authorList>
            <person name="Paukszto L."/>
        </authorList>
    </citation>
    <scope>NUCLEOTIDE SEQUENCE [LARGE SCALE GENOMIC DNA]</scope>
    <source>
        <strain evidence="11">LP-2024</strain>
        <tissue evidence="11">Aerial parts of the thallus</tissue>
    </source>
</reference>
<dbReference type="SMART" id="SM00401">
    <property type="entry name" value="ZnF_GATA"/>
    <property type="match status" value="1"/>
</dbReference>
<keyword evidence="2 8" id="KW-0863">Zinc-finger</keyword>
<gene>
    <name evidence="11" type="ORF">R1sor_022683</name>
</gene>